<sequence length="303" mass="33301">MKKVTYLLALSSLILMSSCVSKKKLSQAENKLMSTESELSKARNEARECGEESEDLKATVAAYNQKINNLQQESKNKIAFGEDGNIITEKSKQKMRNTFQNISPERAKAATSLKDSMNIAIAYNIEQKMKSTFANNANVDVSTDENAEGAVAAENTQNQSSMEGLSVDVSHPVVKITINNSILFKSGSSWVNASAHPLISQLAELIKSEPNMEVLVEGHADAQKIVPDSYLEDNWVLASKRAIAVVRLMEGKFEVDGAQLIASSRSFHKPVADNETAEGRAKNRRTTITLMPNVEKFMALIED</sequence>
<keyword evidence="2" id="KW-0175">Coiled coil</keyword>
<dbReference type="InterPro" id="IPR050330">
    <property type="entry name" value="Bact_OuterMem_StrucFunc"/>
</dbReference>
<dbReference type="PROSITE" id="PS51123">
    <property type="entry name" value="OMPA_2"/>
    <property type="match status" value="1"/>
</dbReference>
<dbReference type="Gene3D" id="3.30.1330.60">
    <property type="entry name" value="OmpA-like domain"/>
    <property type="match status" value="1"/>
</dbReference>
<dbReference type="CDD" id="cd07185">
    <property type="entry name" value="OmpA_C-like"/>
    <property type="match status" value="1"/>
</dbReference>
<keyword evidence="1" id="KW-0472">Membrane</keyword>
<gene>
    <name evidence="5" type="ORF">GCM10010831_18040</name>
</gene>
<dbReference type="InterPro" id="IPR006665">
    <property type="entry name" value="OmpA-like"/>
</dbReference>
<proteinExistence type="predicted"/>
<dbReference type="RefSeq" id="WP_188406520.1">
    <property type="nucleotide sequence ID" value="NZ_BMGL01000010.1"/>
</dbReference>
<comment type="caution">
    <text evidence="5">The sequence shown here is derived from an EMBL/GenBank/DDBJ whole genome shotgun (WGS) entry which is preliminary data.</text>
</comment>
<keyword evidence="6" id="KW-1185">Reference proteome</keyword>
<feature type="chain" id="PRO_5038137848" evidence="3">
    <location>
        <begin position="23"/>
        <end position="303"/>
    </location>
</feature>
<feature type="signal peptide" evidence="3">
    <location>
        <begin position="1"/>
        <end position="22"/>
    </location>
</feature>
<dbReference type="InterPro" id="IPR036737">
    <property type="entry name" value="OmpA-like_sf"/>
</dbReference>
<evidence type="ECO:0000313" key="5">
    <source>
        <dbReference type="EMBL" id="GGE17165.1"/>
    </source>
</evidence>
<keyword evidence="3" id="KW-0732">Signal</keyword>
<dbReference type="SUPFAM" id="SSF103088">
    <property type="entry name" value="OmpA-like"/>
    <property type="match status" value="1"/>
</dbReference>
<feature type="coiled-coil region" evidence="2">
    <location>
        <begin position="25"/>
        <end position="73"/>
    </location>
</feature>
<dbReference type="PANTHER" id="PTHR30329:SF21">
    <property type="entry name" value="LIPOPROTEIN YIAD-RELATED"/>
    <property type="match status" value="1"/>
</dbReference>
<organism evidence="5 6">
    <name type="scientific">Psychroflexus salis</name>
    <dbReference type="NCBI Taxonomy" id="1526574"/>
    <lineage>
        <taxon>Bacteria</taxon>
        <taxon>Pseudomonadati</taxon>
        <taxon>Bacteroidota</taxon>
        <taxon>Flavobacteriia</taxon>
        <taxon>Flavobacteriales</taxon>
        <taxon>Flavobacteriaceae</taxon>
        <taxon>Psychroflexus</taxon>
    </lineage>
</organism>
<feature type="domain" description="OmpA-like" evidence="4">
    <location>
        <begin position="171"/>
        <end position="294"/>
    </location>
</feature>
<protein>
    <submittedName>
        <fullName evidence="5">Flagellar motor protein MotB</fullName>
    </submittedName>
</protein>
<evidence type="ECO:0000256" key="3">
    <source>
        <dbReference type="SAM" id="SignalP"/>
    </source>
</evidence>
<reference evidence="5 6" key="1">
    <citation type="journal article" date="2014" name="Int. J. Syst. Evol. Microbiol.">
        <title>Complete genome sequence of Corynebacterium casei LMG S-19264T (=DSM 44701T), isolated from a smear-ripened cheese.</title>
        <authorList>
            <consortium name="US DOE Joint Genome Institute (JGI-PGF)"/>
            <person name="Walter F."/>
            <person name="Albersmeier A."/>
            <person name="Kalinowski J."/>
            <person name="Ruckert C."/>
        </authorList>
    </citation>
    <scope>NUCLEOTIDE SEQUENCE [LARGE SCALE GENOMIC DNA]</scope>
    <source>
        <strain evidence="5 6">CGMCC 1.12925</strain>
    </source>
</reference>
<evidence type="ECO:0000256" key="1">
    <source>
        <dbReference type="PROSITE-ProRule" id="PRU00473"/>
    </source>
</evidence>
<evidence type="ECO:0000313" key="6">
    <source>
        <dbReference type="Proteomes" id="UP000599688"/>
    </source>
</evidence>
<name>A0A916ZWQ4_9FLAO</name>
<dbReference type="AlphaFoldDB" id="A0A916ZWQ4"/>
<accession>A0A916ZWQ4</accession>
<dbReference type="PANTHER" id="PTHR30329">
    <property type="entry name" value="STATOR ELEMENT OF FLAGELLAR MOTOR COMPLEX"/>
    <property type="match status" value="1"/>
</dbReference>
<keyword evidence="5" id="KW-0969">Cilium</keyword>
<keyword evidence="5" id="KW-0966">Cell projection</keyword>
<keyword evidence="5" id="KW-0282">Flagellum</keyword>
<dbReference type="PROSITE" id="PS51257">
    <property type="entry name" value="PROKAR_LIPOPROTEIN"/>
    <property type="match status" value="1"/>
</dbReference>
<dbReference type="Pfam" id="PF00691">
    <property type="entry name" value="OmpA"/>
    <property type="match status" value="1"/>
</dbReference>
<dbReference type="EMBL" id="BMGL01000010">
    <property type="protein sequence ID" value="GGE17165.1"/>
    <property type="molecule type" value="Genomic_DNA"/>
</dbReference>
<dbReference type="GO" id="GO:0016020">
    <property type="term" value="C:membrane"/>
    <property type="evidence" value="ECO:0007669"/>
    <property type="project" value="UniProtKB-UniRule"/>
</dbReference>
<evidence type="ECO:0000256" key="2">
    <source>
        <dbReference type="SAM" id="Coils"/>
    </source>
</evidence>
<evidence type="ECO:0000259" key="4">
    <source>
        <dbReference type="PROSITE" id="PS51123"/>
    </source>
</evidence>
<dbReference type="Proteomes" id="UP000599688">
    <property type="component" value="Unassembled WGS sequence"/>
</dbReference>